<gene>
    <name evidence="2" type="ORF">RFI_13732</name>
</gene>
<accession>X6NC39</accession>
<feature type="transmembrane region" description="Helical" evidence="1">
    <location>
        <begin position="59"/>
        <end position="81"/>
    </location>
</feature>
<reference evidence="2 3" key="1">
    <citation type="journal article" date="2013" name="Curr. Biol.">
        <title>The Genome of the Foraminiferan Reticulomyxa filosa.</title>
        <authorList>
            <person name="Glockner G."/>
            <person name="Hulsmann N."/>
            <person name="Schleicher M."/>
            <person name="Noegel A.A."/>
            <person name="Eichinger L."/>
            <person name="Gallinger C."/>
            <person name="Pawlowski J."/>
            <person name="Sierra R."/>
            <person name="Euteneuer U."/>
            <person name="Pillet L."/>
            <person name="Moustafa A."/>
            <person name="Platzer M."/>
            <person name="Groth M."/>
            <person name="Szafranski K."/>
            <person name="Schliwa M."/>
        </authorList>
    </citation>
    <scope>NUCLEOTIDE SEQUENCE [LARGE SCALE GENOMIC DNA]</scope>
</reference>
<organism evidence="2 3">
    <name type="scientific">Reticulomyxa filosa</name>
    <dbReference type="NCBI Taxonomy" id="46433"/>
    <lineage>
        <taxon>Eukaryota</taxon>
        <taxon>Sar</taxon>
        <taxon>Rhizaria</taxon>
        <taxon>Retaria</taxon>
        <taxon>Foraminifera</taxon>
        <taxon>Monothalamids</taxon>
        <taxon>Reticulomyxidae</taxon>
        <taxon>Reticulomyxa</taxon>
    </lineage>
</organism>
<protein>
    <recommendedName>
        <fullName evidence="4">XK-related protein</fullName>
    </recommendedName>
</protein>
<keyword evidence="1" id="KW-0812">Transmembrane</keyword>
<evidence type="ECO:0008006" key="4">
    <source>
        <dbReference type="Google" id="ProtNLM"/>
    </source>
</evidence>
<dbReference type="EMBL" id="ASPP01009922">
    <property type="protein sequence ID" value="ETO23448.1"/>
    <property type="molecule type" value="Genomic_DNA"/>
</dbReference>
<name>X6NC39_RETFI</name>
<keyword evidence="1" id="KW-1133">Transmembrane helix</keyword>
<dbReference type="AlphaFoldDB" id="X6NC39"/>
<evidence type="ECO:0000313" key="3">
    <source>
        <dbReference type="Proteomes" id="UP000023152"/>
    </source>
</evidence>
<keyword evidence="1" id="KW-0472">Membrane</keyword>
<proteinExistence type="predicted"/>
<dbReference type="Proteomes" id="UP000023152">
    <property type="component" value="Unassembled WGS sequence"/>
</dbReference>
<comment type="caution">
    <text evidence="2">The sequence shown here is derived from an EMBL/GenBank/DDBJ whole genome shotgun (WGS) entry which is preliminary data.</text>
</comment>
<sequence length="148" mass="17602">MQYDKNKQKARIEQPKKENDFCGKFGNFVYDATNAIINVADLFTDLYVLVEFYLRGRYIFFWMSLVILVLAQLAYCFAFVIKFCDHKSGAKQIMYFFLMLPFAWTVSFLFYFTSDHNSYLSKLMERLDFRISSTPFIDPEASKLKRFV</sequence>
<evidence type="ECO:0000313" key="2">
    <source>
        <dbReference type="EMBL" id="ETO23448.1"/>
    </source>
</evidence>
<evidence type="ECO:0000256" key="1">
    <source>
        <dbReference type="SAM" id="Phobius"/>
    </source>
</evidence>
<feature type="transmembrane region" description="Helical" evidence="1">
    <location>
        <begin position="93"/>
        <end position="112"/>
    </location>
</feature>
<keyword evidence="3" id="KW-1185">Reference proteome</keyword>